<dbReference type="EMBL" id="BTRK01000004">
    <property type="protein sequence ID" value="GMR46966.1"/>
    <property type="molecule type" value="Genomic_DNA"/>
</dbReference>
<dbReference type="Gene3D" id="3.40.50.1820">
    <property type="entry name" value="alpha/beta hydrolase"/>
    <property type="match status" value="1"/>
</dbReference>
<evidence type="ECO:0008006" key="3">
    <source>
        <dbReference type="Google" id="ProtNLM"/>
    </source>
</evidence>
<evidence type="ECO:0000313" key="1">
    <source>
        <dbReference type="EMBL" id="GMR46966.1"/>
    </source>
</evidence>
<reference evidence="2" key="1">
    <citation type="submission" date="2022-10" db="EMBL/GenBank/DDBJ databases">
        <title>Genome assembly of Pristionchus species.</title>
        <authorList>
            <person name="Yoshida K."/>
            <person name="Sommer R.J."/>
        </authorList>
    </citation>
    <scope>NUCLEOTIDE SEQUENCE [LARGE SCALE GENOMIC DNA]</scope>
    <source>
        <strain evidence="2">RS5460</strain>
    </source>
</reference>
<protein>
    <recommendedName>
        <fullName evidence="3">Hydrolase</fullName>
    </recommendedName>
</protein>
<dbReference type="InterPro" id="IPR029058">
    <property type="entry name" value="AB_hydrolase_fold"/>
</dbReference>
<name>A0AAN5I0M2_9BILA</name>
<evidence type="ECO:0000313" key="2">
    <source>
        <dbReference type="Proteomes" id="UP001328107"/>
    </source>
</evidence>
<proteinExistence type="predicted"/>
<sequence length="198" mass="21939">MAPSLDIEHLGSTLMQLSVAVPEATELFLDVVPDQTWWSPLLAPICGPSLIIKPLCRPFFEEIAGTLTVEENLLSLVTAHFPAGTSNKNWEHYMQMARNGTRFFDYGTNGNLAAYGTPYPRAYNFSGYSVPSSVYFSSADKLVSNYAIEITFSLLPPSSIVKKRNLTGYGHFEFAWGPQAKVDIYNEIIADINTLEGM</sequence>
<dbReference type="Proteomes" id="UP001328107">
    <property type="component" value="Unassembled WGS sequence"/>
</dbReference>
<keyword evidence="2" id="KW-1185">Reference proteome</keyword>
<organism evidence="1 2">
    <name type="scientific">Pristionchus mayeri</name>
    <dbReference type="NCBI Taxonomy" id="1317129"/>
    <lineage>
        <taxon>Eukaryota</taxon>
        <taxon>Metazoa</taxon>
        <taxon>Ecdysozoa</taxon>
        <taxon>Nematoda</taxon>
        <taxon>Chromadorea</taxon>
        <taxon>Rhabditida</taxon>
        <taxon>Rhabditina</taxon>
        <taxon>Diplogasteromorpha</taxon>
        <taxon>Diplogasteroidea</taxon>
        <taxon>Neodiplogasteridae</taxon>
        <taxon>Pristionchus</taxon>
    </lineage>
</organism>
<gene>
    <name evidence="1" type="ORF">PMAYCL1PPCAC_17161</name>
</gene>
<dbReference type="AlphaFoldDB" id="A0AAN5I0M2"/>
<accession>A0AAN5I0M2</accession>
<comment type="caution">
    <text evidence="1">The sequence shown here is derived from an EMBL/GenBank/DDBJ whole genome shotgun (WGS) entry which is preliminary data.</text>
</comment>
<dbReference type="PANTHER" id="PTHR11005">
    <property type="entry name" value="LYSOSOMAL ACID LIPASE-RELATED"/>
    <property type="match status" value="1"/>
</dbReference>
<dbReference type="SUPFAM" id="SSF53474">
    <property type="entry name" value="alpha/beta-Hydrolases"/>
    <property type="match status" value="1"/>
</dbReference>